<evidence type="ECO:0000256" key="1">
    <source>
        <dbReference type="SAM" id="SignalP"/>
    </source>
</evidence>
<name>A0A830HL54_9CHLO</name>
<dbReference type="EMBL" id="BNJQ01000011">
    <property type="protein sequence ID" value="GHP06009.1"/>
    <property type="molecule type" value="Genomic_DNA"/>
</dbReference>
<organism evidence="2 3">
    <name type="scientific">Pycnococcus provasolii</name>
    <dbReference type="NCBI Taxonomy" id="41880"/>
    <lineage>
        <taxon>Eukaryota</taxon>
        <taxon>Viridiplantae</taxon>
        <taxon>Chlorophyta</taxon>
        <taxon>Pseudoscourfieldiophyceae</taxon>
        <taxon>Pseudoscourfieldiales</taxon>
        <taxon>Pycnococcaceae</taxon>
        <taxon>Pycnococcus</taxon>
    </lineage>
</organism>
<accession>A0A830HL54</accession>
<dbReference type="AlphaFoldDB" id="A0A830HL54"/>
<evidence type="ECO:0008006" key="4">
    <source>
        <dbReference type="Google" id="ProtNLM"/>
    </source>
</evidence>
<evidence type="ECO:0000313" key="2">
    <source>
        <dbReference type="EMBL" id="GHP06009.1"/>
    </source>
</evidence>
<comment type="caution">
    <text evidence="2">The sequence shown here is derived from an EMBL/GenBank/DDBJ whole genome shotgun (WGS) entry which is preliminary data.</text>
</comment>
<evidence type="ECO:0000313" key="3">
    <source>
        <dbReference type="Proteomes" id="UP000660262"/>
    </source>
</evidence>
<feature type="chain" id="PRO_5032732243" description="Transmembrane protein" evidence="1">
    <location>
        <begin position="17"/>
        <end position="373"/>
    </location>
</feature>
<protein>
    <recommendedName>
        <fullName evidence="4">Transmembrane protein</fullName>
    </recommendedName>
</protein>
<reference evidence="2" key="1">
    <citation type="submission" date="2020-10" db="EMBL/GenBank/DDBJ databases">
        <title>Unveiling of a novel bifunctional photoreceptor, Dualchrome1, isolated from a cosmopolitan green alga.</title>
        <authorList>
            <person name="Suzuki S."/>
            <person name="Kawachi M."/>
        </authorList>
    </citation>
    <scope>NUCLEOTIDE SEQUENCE</scope>
    <source>
        <strain evidence="2">NIES 2893</strain>
    </source>
</reference>
<gene>
    <name evidence="2" type="ORF">PPROV_000475600</name>
</gene>
<proteinExistence type="predicted"/>
<sequence length="373" mass="39149">MAPLVTLLCFIFVAYLAPVLISHALMHARREKVGGGGATTTGKSDLMSASLEPVTILMVNQSAVGQDQVGTARRIPWRVVRTAYEREDGYVCHVVLYRLLAGYHACVPVPHMTLEMARSLTPTWDPLEGWHLEYPRGISKRLSDVRLMSVFDSVAVKKNADHRDIAIAAEFEGSTLRTMAVPIGSSSSAEPWSSSGNRQQQQQQVVAQQMMVTQTGTPVAGTGIYGGLAQASSSLVELKAGLAMIPLDAFETNLKQLQGFVAGVTGTLETIPGGAALVPIIGGIGQIKGGILGAVLGAVRGPMSILSTVLQSKVRIVADIEQRLGQFTPGAFFPLPTGSGGGPGGSGSASASASSFSSPFFNNAIFATPRIMG</sequence>
<dbReference type="Proteomes" id="UP000660262">
    <property type="component" value="Unassembled WGS sequence"/>
</dbReference>
<feature type="signal peptide" evidence="1">
    <location>
        <begin position="1"/>
        <end position="16"/>
    </location>
</feature>
<keyword evidence="1" id="KW-0732">Signal</keyword>
<keyword evidence="3" id="KW-1185">Reference proteome</keyword>